<gene>
    <name evidence="1" type="ORF">AVEN_238660_1</name>
</gene>
<keyword evidence="2" id="KW-1185">Reference proteome</keyword>
<name>A0A4Y2Q8N4_ARAVE</name>
<proteinExistence type="predicted"/>
<dbReference type="Proteomes" id="UP000499080">
    <property type="component" value="Unassembled WGS sequence"/>
</dbReference>
<sequence>MAPSEKGLHILFGNLEKRARPSPRVRSPTEDYYTTHGKEEECSFCWHQTLDARGKKSDFVHCLYALLGMMEWPSRLG</sequence>
<accession>A0A4Y2Q8N4</accession>
<reference evidence="1 2" key="1">
    <citation type="journal article" date="2019" name="Sci. Rep.">
        <title>Orb-weaving spider Araneus ventricosus genome elucidates the spidroin gene catalogue.</title>
        <authorList>
            <person name="Kono N."/>
            <person name="Nakamura H."/>
            <person name="Ohtoshi R."/>
            <person name="Moran D.A.P."/>
            <person name="Shinohara A."/>
            <person name="Yoshida Y."/>
            <person name="Fujiwara M."/>
            <person name="Mori M."/>
            <person name="Tomita M."/>
            <person name="Arakawa K."/>
        </authorList>
    </citation>
    <scope>NUCLEOTIDE SEQUENCE [LARGE SCALE GENOMIC DNA]</scope>
</reference>
<comment type="caution">
    <text evidence="1">The sequence shown here is derived from an EMBL/GenBank/DDBJ whole genome shotgun (WGS) entry which is preliminary data.</text>
</comment>
<dbReference type="EMBL" id="BGPR01013232">
    <property type="protein sequence ID" value="GBN59771.1"/>
    <property type="molecule type" value="Genomic_DNA"/>
</dbReference>
<evidence type="ECO:0000313" key="2">
    <source>
        <dbReference type="Proteomes" id="UP000499080"/>
    </source>
</evidence>
<dbReference type="AlphaFoldDB" id="A0A4Y2Q8N4"/>
<organism evidence="1 2">
    <name type="scientific">Araneus ventricosus</name>
    <name type="common">Orbweaver spider</name>
    <name type="synonym">Epeira ventricosa</name>
    <dbReference type="NCBI Taxonomy" id="182803"/>
    <lineage>
        <taxon>Eukaryota</taxon>
        <taxon>Metazoa</taxon>
        <taxon>Ecdysozoa</taxon>
        <taxon>Arthropoda</taxon>
        <taxon>Chelicerata</taxon>
        <taxon>Arachnida</taxon>
        <taxon>Araneae</taxon>
        <taxon>Araneomorphae</taxon>
        <taxon>Entelegynae</taxon>
        <taxon>Araneoidea</taxon>
        <taxon>Araneidae</taxon>
        <taxon>Araneus</taxon>
    </lineage>
</organism>
<protein>
    <submittedName>
        <fullName evidence="1">Uncharacterized protein</fullName>
    </submittedName>
</protein>
<evidence type="ECO:0000313" key="1">
    <source>
        <dbReference type="EMBL" id="GBN59771.1"/>
    </source>
</evidence>